<dbReference type="InterPro" id="IPR006442">
    <property type="entry name" value="Antitoxin_Phd/YefM"/>
</dbReference>
<dbReference type="AlphaFoldDB" id="A0A0C4YLE6"/>
<proteinExistence type="inferred from homology"/>
<dbReference type="SUPFAM" id="SSF143120">
    <property type="entry name" value="YefM-like"/>
    <property type="match status" value="1"/>
</dbReference>
<dbReference type="Gene3D" id="3.40.1620.10">
    <property type="entry name" value="YefM-like domain"/>
    <property type="match status" value="1"/>
</dbReference>
<dbReference type="InterPro" id="IPR036165">
    <property type="entry name" value="YefM-like_sf"/>
</dbReference>
<dbReference type="Pfam" id="PF02604">
    <property type="entry name" value="PhdYeFM_antitox"/>
    <property type="match status" value="1"/>
</dbReference>
<keyword evidence="4" id="KW-1185">Reference proteome</keyword>
<dbReference type="STRING" id="68895.RR42_s2316"/>
<dbReference type="NCBIfam" id="TIGR01552">
    <property type="entry name" value="phd_fam"/>
    <property type="match status" value="1"/>
</dbReference>
<accession>A0A0C4YLE6</accession>
<sequence>MARQVSKSDFKAHALAYFRQVEDSGEPLVVTNHGKPVLEVRPYRSPSRSPLEILRDSVVRYDAPTEPVDADDWEAAQ</sequence>
<evidence type="ECO:0000256" key="2">
    <source>
        <dbReference type="RuleBase" id="RU362080"/>
    </source>
</evidence>
<reference evidence="3 4" key="1">
    <citation type="journal article" date="2015" name="Genome Announc.">
        <title>Complete Genome Sequence of Cupriavidus basilensis 4G11, Isolated from the Oak Ridge Field Research Center Site.</title>
        <authorList>
            <person name="Ray J."/>
            <person name="Waters R.J."/>
            <person name="Skerker J.M."/>
            <person name="Kuehl J.V."/>
            <person name="Price M.N."/>
            <person name="Huang J."/>
            <person name="Chakraborty R."/>
            <person name="Arkin A.P."/>
            <person name="Deutschbauer A."/>
        </authorList>
    </citation>
    <scope>NUCLEOTIDE SEQUENCE [LARGE SCALE GENOMIC DNA]</scope>
    <source>
        <strain evidence="3">4G11</strain>
    </source>
</reference>
<dbReference type="OrthoDB" id="8968505at2"/>
<evidence type="ECO:0000313" key="4">
    <source>
        <dbReference type="Proteomes" id="UP000031843"/>
    </source>
</evidence>
<name>A0A0C4YLE6_9BURK</name>
<gene>
    <name evidence="3" type="ORF">RR42_s2316</name>
</gene>
<dbReference type="EMBL" id="CP010537">
    <property type="protein sequence ID" value="AJG23898.1"/>
    <property type="molecule type" value="Genomic_DNA"/>
</dbReference>
<comment type="function">
    <text evidence="2">Antitoxin component of a type II toxin-antitoxin (TA) system.</text>
</comment>
<dbReference type="RefSeq" id="WP_043355867.1">
    <property type="nucleotide sequence ID" value="NZ_CP010537.1"/>
</dbReference>
<organism evidence="3 4">
    <name type="scientific">Cupriavidus basilensis</name>
    <dbReference type="NCBI Taxonomy" id="68895"/>
    <lineage>
        <taxon>Bacteria</taxon>
        <taxon>Pseudomonadati</taxon>
        <taxon>Pseudomonadota</taxon>
        <taxon>Betaproteobacteria</taxon>
        <taxon>Burkholderiales</taxon>
        <taxon>Burkholderiaceae</taxon>
        <taxon>Cupriavidus</taxon>
    </lineage>
</organism>
<evidence type="ECO:0000313" key="3">
    <source>
        <dbReference type="EMBL" id="AJG23898.1"/>
    </source>
</evidence>
<comment type="similarity">
    <text evidence="1 2">Belongs to the phD/YefM antitoxin family.</text>
</comment>
<dbReference type="Proteomes" id="UP000031843">
    <property type="component" value="Chromosome secondary"/>
</dbReference>
<evidence type="ECO:0000256" key="1">
    <source>
        <dbReference type="ARBA" id="ARBA00009981"/>
    </source>
</evidence>
<protein>
    <recommendedName>
        <fullName evidence="2">Antitoxin</fullName>
    </recommendedName>
</protein>
<dbReference type="KEGG" id="cbw:RR42_s2316"/>